<dbReference type="GO" id="GO:0032196">
    <property type="term" value="P:transposition"/>
    <property type="evidence" value="ECO:0007669"/>
    <property type="project" value="TreeGrafter"/>
</dbReference>
<dbReference type="InterPro" id="IPR051917">
    <property type="entry name" value="Transposase-Integrase"/>
</dbReference>
<name>A9LN41_ENTFL</name>
<dbReference type="PANTHER" id="PTHR10948:SF23">
    <property type="entry name" value="TRANSPOSASE INSI FOR INSERTION SEQUENCE ELEMENT IS30A-RELATED"/>
    <property type="match status" value="1"/>
</dbReference>
<dbReference type="NCBIfam" id="NF033563">
    <property type="entry name" value="transpos_IS30"/>
    <property type="match status" value="1"/>
</dbReference>
<dbReference type="InterPro" id="IPR053392">
    <property type="entry name" value="Transposase_IS30-like"/>
</dbReference>
<dbReference type="GO" id="GO:0004803">
    <property type="term" value="F:transposase activity"/>
    <property type="evidence" value="ECO:0007669"/>
    <property type="project" value="TreeGrafter"/>
</dbReference>
<dbReference type="EMBL" id="EU250284">
    <property type="protein sequence ID" value="ABX54694.1"/>
    <property type="molecule type" value="Genomic_DNA"/>
</dbReference>
<dbReference type="PROSITE" id="PS50994">
    <property type="entry name" value="INTEGRASE"/>
    <property type="match status" value="1"/>
</dbReference>
<dbReference type="GO" id="GO:0006310">
    <property type="term" value="P:DNA recombination"/>
    <property type="evidence" value="ECO:0007669"/>
    <property type="project" value="UniProtKB-KW"/>
</dbReference>
<dbReference type="SUPFAM" id="SSF53098">
    <property type="entry name" value="Ribonuclease H-like"/>
    <property type="match status" value="1"/>
</dbReference>
<evidence type="ECO:0000313" key="3">
    <source>
        <dbReference type="EMBL" id="ABX54694.1"/>
    </source>
</evidence>
<dbReference type="Pfam" id="PF13936">
    <property type="entry name" value="HTH_38"/>
    <property type="match status" value="1"/>
</dbReference>
<dbReference type="GO" id="GO:0015074">
    <property type="term" value="P:DNA integration"/>
    <property type="evidence" value="ECO:0007669"/>
    <property type="project" value="InterPro"/>
</dbReference>
<dbReference type="AlphaFoldDB" id="A9LN41"/>
<evidence type="ECO:0000259" key="2">
    <source>
        <dbReference type="PROSITE" id="PS50994"/>
    </source>
</evidence>
<dbReference type="InterPro" id="IPR012337">
    <property type="entry name" value="RNaseH-like_sf"/>
</dbReference>
<dbReference type="GO" id="GO:0005829">
    <property type="term" value="C:cytosol"/>
    <property type="evidence" value="ECO:0007669"/>
    <property type="project" value="TreeGrafter"/>
</dbReference>
<sequence>MTLYIHLTTQEREMIFLYHSFGFSFRRIGRLIKRSPLTVMREIKRHSTKIKPYSPSLAQKSYHKNKQKCGRKRVLDTSPLKETVCKLFLEDQWSPEQIANRIKMEKYATISCNAIYRSIYRGLLNKGFTTDSRGACRKLRLKRLEDGRGKFNDAPTIHEHPLEAENRKTLGHWEADTVIGVKGSACLVTLVDRKSRFLLTSKAALSVSNVIINLFSELPLGKRRTITPDRRSEFALYQKFSEATNINCYFSDSQAP</sequence>
<dbReference type="InterPro" id="IPR001584">
    <property type="entry name" value="Integrase_cat-core"/>
</dbReference>
<feature type="domain" description="Integrase catalytic" evidence="2">
    <location>
        <begin position="157"/>
        <end position="256"/>
    </location>
</feature>
<protein>
    <submittedName>
        <fullName evidence="3">Truncated transposase</fullName>
    </submittedName>
</protein>
<evidence type="ECO:0000256" key="1">
    <source>
        <dbReference type="ARBA" id="ARBA00023172"/>
    </source>
</evidence>
<dbReference type="InterPro" id="IPR025246">
    <property type="entry name" value="IS30-like_HTH"/>
</dbReference>
<accession>A9LN41</accession>
<keyword evidence="1" id="KW-0233">DNA recombination</keyword>
<gene>
    <name evidence="3" type="primary">tnpA-ab</name>
</gene>
<organism evidence="3">
    <name type="scientific">Enterococcus faecalis</name>
    <name type="common">Streptococcus faecalis</name>
    <dbReference type="NCBI Taxonomy" id="1351"/>
    <lineage>
        <taxon>Bacteria</taxon>
        <taxon>Bacillati</taxon>
        <taxon>Bacillota</taxon>
        <taxon>Bacilli</taxon>
        <taxon>Lactobacillales</taxon>
        <taxon>Enterococcaceae</taxon>
        <taxon>Enterococcus</taxon>
    </lineage>
</organism>
<proteinExistence type="predicted"/>
<dbReference type="PANTHER" id="PTHR10948">
    <property type="entry name" value="TRANSPOSASE"/>
    <property type="match status" value="1"/>
</dbReference>
<reference evidence="3" key="1">
    <citation type="journal article" date="2008" name="Antimicrob. Agents Chemother.">
        <title>Molecular characterization of Enterococcus faecalis N06-0364 with low-level vancomycin resistance harboring a novel D-Ala-D-Ser gene cluster, vanL.</title>
        <authorList>
            <person name="Boyd D.A."/>
            <person name="Willey B.M."/>
            <person name="Fawcett D."/>
            <person name="Gillani N."/>
            <person name="Mulvey M.R."/>
        </authorList>
    </citation>
    <scope>NUCLEOTIDE SEQUENCE</scope>
    <source>
        <strain evidence="3">N06-0364</strain>
    </source>
</reference>